<evidence type="ECO:0000313" key="2">
    <source>
        <dbReference type="EMBL" id="CAA9502905.1"/>
    </source>
</evidence>
<feature type="domain" description="TfoX N-terminal" evidence="1">
    <location>
        <begin position="12"/>
        <end position="53"/>
    </location>
</feature>
<organism evidence="2">
    <name type="scientific">uncultured Sphingomonadaceae bacterium</name>
    <dbReference type="NCBI Taxonomy" id="169976"/>
    <lineage>
        <taxon>Bacteria</taxon>
        <taxon>Pseudomonadati</taxon>
        <taxon>Pseudomonadota</taxon>
        <taxon>Alphaproteobacteria</taxon>
        <taxon>Sphingomonadales</taxon>
        <taxon>Sphingomonadaceae</taxon>
        <taxon>environmental samples</taxon>
    </lineage>
</organism>
<dbReference type="Gene3D" id="3.30.1460.30">
    <property type="entry name" value="YgaC/TfoX-N like chaperone"/>
    <property type="match status" value="1"/>
</dbReference>
<accession>A0A6J4SQY1</accession>
<dbReference type="SUPFAM" id="SSF159894">
    <property type="entry name" value="YgaC/TfoX-N like"/>
    <property type="match status" value="1"/>
</dbReference>
<evidence type="ECO:0000259" key="1">
    <source>
        <dbReference type="Pfam" id="PF04993"/>
    </source>
</evidence>
<proteinExistence type="predicted"/>
<dbReference type="InterPro" id="IPR007076">
    <property type="entry name" value="TfoX_N"/>
</dbReference>
<protein>
    <recommendedName>
        <fullName evidence="1">TfoX N-terminal domain-containing protein</fullName>
    </recommendedName>
</protein>
<dbReference type="EMBL" id="CADCVW010000060">
    <property type="protein sequence ID" value="CAA9502905.1"/>
    <property type="molecule type" value="Genomic_DNA"/>
</dbReference>
<sequence length="57" mass="6224">MADDGLIDWTRDALAPLRALTHRRMLGGWTLYLDGAVFAIVAGGELWCKSHAIADPD</sequence>
<gene>
    <name evidence="2" type="ORF">AVDCRST_MAG39-1484</name>
</gene>
<reference evidence="2" key="1">
    <citation type="submission" date="2020-02" db="EMBL/GenBank/DDBJ databases">
        <authorList>
            <person name="Meier V. D."/>
        </authorList>
    </citation>
    <scope>NUCLEOTIDE SEQUENCE</scope>
    <source>
        <strain evidence="2">AVDCRST_MAG39</strain>
    </source>
</reference>
<dbReference type="AlphaFoldDB" id="A0A6J4SQY1"/>
<dbReference type="Pfam" id="PF04993">
    <property type="entry name" value="TfoX_N"/>
    <property type="match status" value="1"/>
</dbReference>
<name>A0A6J4SQY1_9SPHN</name>